<dbReference type="GO" id="GO:0016887">
    <property type="term" value="F:ATP hydrolysis activity"/>
    <property type="evidence" value="ECO:0007669"/>
    <property type="project" value="InterPro"/>
</dbReference>
<feature type="domain" description="ORC1/DEAH AAA+ ATPase" evidence="1">
    <location>
        <begin position="32"/>
        <end position="179"/>
    </location>
</feature>
<reference evidence="3" key="1">
    <citation type="submission" date="2019-02" db="EMBL/GenBank/DDBJ databases">
        <title>Draft genome sequence of Dolichospermum planctonicum NIES-80.</title>
        <authorList>
            <person name="Yamaguchi H."/>
            <person name="Suzuki S."/>
            <person name="Kawachi M."/>
        </authorList>
    </citation>
    <scope>NUCLEOTIDE SEQUENCE [LARGE SCALE GENOMIC DNA]</scope>
    <source>
        <strain evidence="3">NIES-80</strain>
    </source>
</reference>
<organism evidence="2 3">
    <name type="scientific">Dolichospermum planctonicum</name>
    <dbReference type="NCBI Taxonomy" id="136072"/>
    <lineage>
        <taxon>Bacteria</taxon>
        <taxon>Bacillati</taxon>
        <taxon>Cyanobacteriota</taxon>
        <taxon>Cyanophyceae</taxon>
        <taxon>Nostocales</taxon>
        <taxon>Aphanizomenonaceae</taxon>
        <taxon>Dolichospermum</taxon>
    </lineage>
</organism>
<gene>
    <name evidence="2" type="ORF">NIES80_25420</name>
</gene>
<sequence>MANPFFANIPVPPEYFIGRTSEITAAFDIIHARSHLAIWGGPGMGKTSYLDKVACPQTWKEYGLDSSPAVIVLFSCQSLHPFTPGKFWAEILTIMDDKLENEPELQAEIRNLRGNNITNDTLRQAITKLGRKNKFLVLLVDDFDAALETNGEYTESDRETFLAQCRSLAVHGANRKLTMIVTSLQRLNEIGPPLRPNASPWYNHYMYQSLKKFDYQETEQLLSISVFPPELRTGIRNITGSHPTLIQIAGFLLNIARQQGEEVDINKFNSDFERDTKQIFETVWKRCNDQQKTLLMLIVLLDLDGHLEQKDFDLKGMGRILNQNERSLTELEEQGVIVSEIRPKPKLPKEQEKIYLFTSSIMKKWVIQEIWNTKASEIRKRERVFLNLMSHGQVEEMKKAITWSGQHQDTVVSLLKFGREILFG</sequence>
<dbReference type="Gene3D" id="3.40.50.300">
    <property type="entry name" value="P-loop containing nucleotide triphosphate hydrolases"/>
    <property type="match status" value="1"/>
</dbReference>
<dbReference type="AlphaFoldDB" id="A0A480ALB3"/>
<evidence type="ECO:0000313" key="2">
    <source>
        <dbReference type="EMBL" id="GCL42834.1"/>
    </source>
</evidence>
<evidence type="ECO:0000313" key="3">
    <source>
        <dbReference type="Proteomes" id="UP000299367"/>
    </source>
</evidence>
<accession>A0A480ALB3</accession>
<proteinExistence type="predicted"/>
<name>A0A480ALB3_9CYAN</name>
<dbReference type="InterPro" id="IPR049945">
    <property type="entry name" value="AAA_22"/>
</dbReference>
<dbReference type="SUPFAM" id="SSF52540">
    <property type="entry name" value="P-loop containing nucleoside triphosphate hydrolases"/>
    <property type="match status" value="1"/>
</dbReference>
<dbReference type="OrthoDB" id="525119at2"/>
<dbReference type="Proteomes" id="UP000299367">
    <property type="component" value="Unassembled WGS sequence"/>
</dbReference>
<dbReference type="Pfam" id="PF13401">
    <property type="entry name" value="AAA_22"/>
    <property type="match status" value="1"/>
</dbReference>
<dbReference type="InterPro" id="IPR027417">
    <property type="entry name" value="P-loop_NTPase"/>
</dbReference>
<dbReference type="RefSeq" id="WP_137908391.1">
    <property type="nucleotide sequence ID" value="NZ_BJCF01000028.1"/>
</dbReference>
<dbReference type="EMBL" id="BJCF01000028">
    <property type="protein sequence ID" value="GCL42834.1"/>
    <property type="molecule type" value="Genomic_DNA"/>
</dbReference>
<protein>
    <recommendedName>
        <fullName evidence="1">ORC1/DEAH AAA+ ATPase domain-containing protein</fullName>
    </recommendedName>
</protein>
<comment type="caution">
    <text evidence="2">The sequence shown here is derived from an EMBL/GenBank/DDBJ whole genome shotgun (WGS) entry which is preliminary data.</text>
</comment>
<evidence type="ECO:0000259" key="1">
    <source>
        <dbReference type="Pfam" id="PF13401"/>
    </source>
</evidence>